<dbReference type="EMBL" id="AWWV01007383">
    <property type="protein sequence ID" value="OMO96679.1"/>
    <property type="molecule type" value="Genomic_DNA"/>
</dbReference>
<keyword evidence="4 11" id="KW-0679">Respiratory chain</keyword>
<evidence type="ECO:0000256" key="5">
    <source>
        <dbReference type="ARBA" id="ARBA00022692"/>
    </source>
</evidence>
<keyword evidence="6 11" id="KW-0999">Mitochondrion inner membrane</keyword>
<feature type="transmembrane region" description="Helical" evidence="11">
    <location>
        <begin position="28"/>
        <end position="45"/>
    </location>
</feature>
<comment type="caution">
    <text evidence="12">The sequence shown here is derived from an EMBL/GenBank/DDBJ whole genome shotgun (WGS) entry which is preliminary data.</text>
</comment>
<keyword evidence="5 11" id="KW-0812">Transmembrane</keyword>
<dbReference type="AlphaFoldDB" id="A0A1R3JP91"/>
<evidence type="ECO:0000256" key="7">
    <source>
        <dbReference type="ARBA" id="ARBA00022982"/>
    </source>
</evidence>
<comment type="subcellular location">
    <subcellularLocation>
        <location evidence="1 11">Mitochondrion inner membrane</location>
        <topology evidence="1 11">Single-pass membrane protein</topology>
        <orientation evidence="1 11">Matrix side</orientation>
    </subcellularLocation>
</comment>
<dbReference type="OMA" id="YGMCPID"/>
<evidence type="ECO:0000256" key="2">
    <source>
        <dbReference type="ARBA" id="ARBA00007312"/>
    </source>
</evidence>
<dbReference type="InterPro" id="IPR009346">
    <property type="entry name" value="GRIM-19"/>
</dbReference>
<protein>
    <recommendedName>
        <fullName evidence="11">NADH dehydrogenase [ubiquinone] 1 alpha subcomplex subunit 13</fullName>
    </recommendedName>
</protein>
<evidence type="ECO:0000256" key="10">
    <source>
        <dbReference type="ARBA" id="ARBA00023136"/>
    </source>
</evidence>
<proteinExistence type="inferred from homology"/>
<dbReference type="Pfam" id="PF06212">
    <property type="entry name" value="GRIM-19"/>
    <property type="match status" value="1"/>
</dbReference>
<evidence type="ECO:0000313" key="13">
    <source>
        <dbReference type="Proteomes" id="UP000188268"/>
    </source>
</evidence>
<reference evidence="12 13" key="1">
    <citation type="submission" date="2013-09" db="EMBL/GenBank/DDBJ databases">
        <title>Corchorus capsularis genome sequencing.</title>
        <authorList>
            <person name="Alam M."/>
            <person name="Haque M.S."/>
            <person name="Islam M.S."/>
            <person name="Emdad E.M."/>
            <person name="Islam M.M."/>
            <person name="Ahmed B."/>
            <person name="Halim A."/>
            <person name="Hossen Q.M.M."/>
            <person name="Hossain M.Z."/>
            <person name="Ahmed R."/>
            <person name="Khan M.M."/>
            <person name="Islam R."/>
            <person name="Rashid M.M."/>
            <person name="Khan S.A."/>
            <person name="Rahman M.S."/>
            <person name="Alam M."/>
        </authorList>
    </citation>
    <scope>NUCLEOTIDE SEQUENCE [LARGE SCALE GENOMIC DNA]</scope>
    <source>
        <strain evidence="13">cv. CVL-1</strain>
        <tissue evidence="12">Whole seedling</tissue>
    </source>
</reference>
<keyword evidence="7 11" id="KW-0249">Electron transport</keyword>
<comment type="function">
    <text evidence="11">Complex I functions in the transfer of electrons from NADH to the respiratory chain. Accessory subunit of the mitochondrial membrane respiratory chain NADH dehydrogenase (Complex I), that is believed not to be involved in catalysis.</text>
</comment>
<evidence type="ECO:0000256" key="9">
    <source>
        <dbReference type="ARBA" id="ARBA00023128"/>
    </source>
</evidence>
<dbReference type="STRING" id="210143.A0A1R3JP91"/>
<evidence type="ECO:0000256" key="3">
    <source>
        <dbReference type="ARBA" id="ARBA00022448"/>
    </source>
</evidence>
<comment type="similarity">
    <text evidence="2 11">Belongs to the complex I NDUFA13 subunit family.</text>
</comment>
<name>A0A1R3JP91_COCAP</name>
<keyword evidence="8 11" id="KW-1133">Transmembrane helix</keyword>
<dbReference type="Gramene" id="OMO96679">
    <property type="protein sequence ID" value="OMO96679"/>
    <property type="gene ID" value="CCACVL1_04840"/>
</dbReference>
<dbReference type="GO" id="GO:0045271">
    <property type="term" value="C:respiratory chain complex I"/>
    <property type="evidence" value="ECO:0007669"/>
    <property type="project" value="UniProtKB-UniRule"/>
</dbReference>
<sequence>MPILQDGPSPGGIASIRFALHTPNKGPSAMAIILPVFGAFSYGMCPIDKGNKNRRALAPTSTVIDETT</sequence>
<evidence type="ECO:0000256" key="1">
    <source>
        <dbReference type="ARBA" id="ARBA00004298"/>
    </source>
</evidence>
<keyword evidence="13" id="KW-1185">Reference proteome</keyword>
<accession>A0A1R3JP91</accession>
<keyword evidence="10 11" id="KW-0472">Membrane</keyword>
<evidence type="ECO:0000313" key="12">
    <source>
        <dbReference type="EMBL" id="OMO96679.1"/>
    </source>
</evidence>
<evidence type="ECO:0000256" key="4">
    <source>
        <dbReference type="ARBA" id="ARBA00022660"/>
    </source>
</evidence>
<dbReference type="GO" id="GO:0005743">
    <property type="term" value="C:mitochondrial inner membrane"/>
    <property type="evidence" value="ECO:0007669"/>
    <property type="project" value="UniProtKB-SubCell"/>
</dbReference>
<evidence type="ECO:0000256" key="11">
    <source>
        <dbReference type="RuleBase" id="RU368034"/>
    </source>
</evidence>
<evidence type="ECO:0000256" key="8">
    <source>
        <dbReference type="ARBA" id="ARBA00022989"/>
    </source>
</evidence>
<gene>
    <name evidence="12" type="ORF">CCACVL1_04840</name>
</gene>
<dbReference type="PANTHER" id="PTHR12966:SF0">
    <property type="entry name" value="NADH DEHYDROGENASE [UBIQUINONE] 1 ALPHA SUBCOMPLEX SUBUNIT 13"/>
    <property type="match status" value="1"/>
</dbReference>
<evidence type="ECO:0000256" key="6">
    <source>
        <dbReference type="ARBA" id="ARBA00022792"/>
    </source>
</evidence>
<dbReference type="PANTHER" id="PTHR12966">
    <property type="entry name" value="NADH DEHYDROGENASE UBIQUINONE 1 ALPHA SUBCOMPLEX SUBUNIT 13"/>
    <property type="match status" value="1"/>
</dbReference>
<dbReference type="OrthoDB" id="10348638at2759"/>
<keyword evidence="3 11" id="KW-0813">Transport</keyword>
<dbReference type="Proteomes" id="UP000188268">
    <property type="component" value="Unassembled WGS sequence"/>
</dbReference>
<keyword evidence="9 11" id="KW-0496">Mitochondrion</keyword>
<organism evidence="12 13">
    <name type="scientific">Corchorus capsularis</name>
    <name type="common">Jute</name>
    <dbReference type="NCBI Taxonomy" id="210143"/>
    <lineage>
        <taxon>Eukaryota</taxon>
        <taxon>Viridiplantae</taxon>
        <taxon>Streptophyta</taxon>
        <taxon>Embryophyta</taxon>
        <taxon>Tracheophyta</taxon>
        <taxon>Spermatophyta</taxon>
        <taxon>Magnoliopsida</taxon>
        <taxon>eudicotyledons</taxon>
        <taxon>Gunneridae</taxon>
        <taxon>Pentapetalae</taxon>
        <taxon>rosids</taxon>
        <taxon>malvids</taxon>
        <taxon>Malvales</taxon>
        <taxon>Malvaceae</taxon>
        <taxon>Grewioideae</taxon>
        <taxon>Apeibeae</taxon>
        <taxon>Corchorus</taxon>
    </lineage>
</organism>